<evidence type="ECO:0000256" key="6">
    <source>
        <dbReference type="SAM" id="Phobius"/>
    </source>
</evidence>
<evidence type="ECO:0000256" key="2">
    <source>
        <dbReference type="ARBA" id="ARBA00022448"/>
    </source>
</evidence>
<dbReference type="Proteomes" id="UP001597124">
    <property type="component" value="Unassembled WGS sequence"/>
</dbReference>
<keyword evidence="4 6" id="KW-1133">Transmembrane helix</keyword>
<proteinExistence type="predicted"/>
<name>A0ABW3C2K3_SPHXN</name>
<dbReference type="InterPro" id="IPR020846">
    <property type="entry name" value="MFS_dom"/>
</dbReference>
<keyword evidence="2" id="KW-0813">Transport</keyword>
<sequence>MAFGTLAVTVLLAGLDRAIVGLLIDPIREDLGLTDSEIGLLGLGFGLFYAVMALPFGWLADRMTRVRILAVAVLIWSVMTALGGGAQSFIVLFIARIGVGFGEAAMMPCCSSLLADYFRPERLPIAMSCFIAAGLFGASFAFVAGGWVYGLAIQVGPVDLPLLGNTMPWQTTLLFVGFLGLFVSAMLLLTREPQRIGRSVGGGVSFREGFVFLWRRRWLILQHNLGFGFAGIYTFAMFLWGPTFLSRIYGWTMVEAGAAFGLAMMVPGILGIFTAGWLASWLMKRGHADAPMLIAIGGLVLLLPVAIVAPLMPSGKVAIALIAVSMFFFSFPVAMPQVSLQLITPNELRGRTIGLLTIATNAIGMSIGPMSVAFLNDRVFSDPQAINFSLAIVSGASIGLAALFLALALPQYRKLAISAAKER</sequence>
<feature type="transmembrane region" description="Helical" evidence="6">
    <location>
        <begin position="352"/>
        <end position="374"/>
    </location>
</feature>
<dbReference type="SUPFAM" id="SSF103473">
    <property type="entry name" value="MFS general substrate transporter"/>
    <property type="match status" value="1"/>
</dbReference>
<evidence type="ECO:0000256" key="3">
    <source>
        <dbReference type="ARBA" id="ARBA00022692"/>
    </source>
</evidence>
<feature type="transmembrane region" description="Helical" evidence="6">
    <location>
        <begin position="318"/>
        <end position="340"/>
    </location>
</feature>
<reference evidence="9" key="1">
    <citation type="journal article" date="2019" name="Int. J. Syst. Evol. Microbiol.">
        <title>The Global Catalogue of Microorganisms (GCM) 10K type strain sequencing project: providing services to taxonomists for standard genome sequencing and annotation.</title>
        <authorList>
            <consortium name="The Broad Institute Genomics Platform"/>
            <consortium name="The Broad Institute Genome Sequencing Center for Infectious Disease"/>
            <person name="Wu L."/>
            <person name="Ma J."/>
        </authorList>
    </citation>
    <scope>NUCLEOTIDE SEQUENCE [LARGE SCALE GENOMIC DNA]</scope>
    <source>
        <strain evidence="9">CCUG 52537</strain>
    </source>
</reference>
<feature type="transmembrane region" description="Helical" evidence="6">
    <location>
        <begin position="386"/>
        <end position="409"/>
    </location>
</feature>
<feature type="transmembrane region" description="Helical" evidence="6">
    <location>
        <begin position="292"/>
        <end position="312"/>
    </location>
</feature>
<feature type="transmembrane region" description="Helical" evidence="6">
    <location>
        <begin position="89"/>
        <end position="115"/>
    </location>
</feature>
<evidence type="ECO:0000256" key="1">
    <source>
        <dbReference type="ARBA" id="ARBA00004141"/>
    </source>
</evidence>
<feature type="transmembrane region" description="Helical" evidence="6">
    <location>
        <begin position="225"/>
        <end position="245"/>
    </location>
</feature>
<dbReference type="Pfam" id="PF07690">
    <property type="entry name" value="MFS_1"/>
    <property type="match status" value="1"/>
</dbReference>
<comment type="caution">
    <text evidence="8">The sequence shown here is derived from an EMBL/GenBank/DDBJ whole genome shotgun (WGS) entry which is preliminary data.</text>
</comment>
<organism evidence="8 9">
    <name type="scientific">Sphingosinicella xenopeptidilytica</name>
    <dbReference type="NCBI Taxonomy" id="364098"/>
    <lineage>
        <taxon>Bacteria</taxon>
        <taxon>Pseudomonadati</taxon>
        <taxon>Pseudomonadota</taxon>
        <taxon>Alphaproteobacteria</taxon>
        <taxon>Sphingomonadales</taxon>
        <taxon>Sphingosinicellaceae</taxon>
        <taxon>Sphingosinicella</taxon>
    </lineage>
</organism>
<accession>A0ABW3C2K3</accession>
<feature type="transmembrane region" description="Helical" evidence="6">
    <location>
        <begin position="169"/>
        <end position="189"/>
    </location>
</feature>
<evidence type="ECO:0000313" key="9">
    <source>
        <dbReference type="Proteomes" id="UP001597124"/>
    </source>
</evidence>
<dbReference type="PANTHER" id="PTHR23505">
    <property type="entry name" value="SPINSTER"/>
    <property type="match status" value="1"/>
</dbReference>
<comment type="subcellular location">
    <subcellularLocation>
        <location evidence="1">Membrane</location>
        <topology evidence="1">Multi-pass membrane protein</topology>
    </subcellularLocation>
</comment>
<evidence type="ECO:0000256" key="4">
    <source>
        <dbReference type="ARBA" id="ARBA00022989"/>
    </source>
</evidence>
<protein>
    <submittedName>
        <fullName evidence="8">MFS transporter</fullName>
    </submittedName>
</protein>
<dbReference type="RefSeq" id="WP_381490886.1">
    <property type="nucleotide sequence ID" value="NZ_JBHTIK010000005.1"/>
</dbReference>
<dbReference type="InterPro" id="IPR036259">
    <property type="entry name" value="MFS_trans_sf"/>
</dbReference>
<gene>
    <name evidence="8" type="ORF">ACFQ00_09995</name>
</gene>
<dbReference type="InterPro" id="IPR011701">
    <property type="entry name" value="MFS"/>
</dbReference>
<keyword evidence="9" id="KW-1185">Reference proteome</keyword>
<feature type="transmembrane region" description="Helical" evidence="6">
    <location>
        <begin position="127"/>
        <end position="149"/>
    </location>
</feature>
<keyword evidence="5 6" id="KW-0472">Membrane</keyword>
<feature type="transmembrane region" description="Helical" evidence="6">
    <location>
        <begin position="257"/>
        <end position="280"/>
    </location>
</feature>
<keyword evidence="3 6" id="KW-0812">Transmembrane</keyword>
<dbReference type="EMBL" id="JBHTIK010000005">
    <property type="protein sequence ID" value="MFD0848651.1"/>
    <property type="molecule type" value="Genomic_DNA"/>
</dbReference>
<evidence type="ECO:0000256" key="5">
    <source>
        <dbReference type="ARBA" id="ARBA00023136"/>
    </source>
</evidence>
<dbReference type="PROSITE" id="PS50850">
    <property type="entry name" value="MFS"/>
    <property type="match status" value="1"/>
</dbReference>
<evidence type="ECO:0000259" key="7">
    <source>
        <dbReference type="PROSITE" id="PS50850"/>
    </source>
</evidence>
<dbReference type="InterPro" id="IPR044770">
    <property type="entry name" value="MFS_spinster-like"/>
</dbReference>
<dbReference type="PANTHER" id="PTHR23505:SF79">
    <property type="entry name" value="PROTEIN SPINSTER"/>
    <property type="match status" value="1"/>
</dbReference>
<dbReference type="Gene3D" id="1.20.1250.20">
    <property type="entry name" value="MFS general substrate transporter like domains"/>
    <property type="match status" value="1"/>
</dbReference>
<evidence type="ECO:0000313" key="8">
    <source>
        <dbReference type="EMBL" id="MFD0848651.1"/>
    </source>
</evidence>
<feature type="domain" description="Major facilitator superfamily (MFS) profile" evidence="7">
    <location>
        <begin position="2"/>
        <end position="413"/>
    </location>
</feature>
<feature type="transmembrane region" description="Helical" evidence="6">
    <location>
        <begin position="38"/>
        <end position="59"/>
    </location>
</feature>